<sequence length="288" mass="32056">MRLSTSTCLVFNRPGGRKASIEDCIRLCAGAGYTVMDMNFHDCATFETPLWHSGWESWVHTINETAQTYGIEFSQAHSHFYNYCDPAITGRDVYDEKIRRGIIGAGILGIPWTVIHAATDFGSATPVASSKKKALEYFKPLLELAAEHNVGIAIENLWELNISPQRRYTTTAEELVDLVDSLPFSNVGICWDAEHADIMQQDQLAALSLVGDRLKATHISDNKGRYFDHLLPFAGTTDWPAVMKALKAVGYSGDFTYEVLHYIDNTPDELVPGALRYSVDIGNYLLSL</sequence>
<dbReference type="Gene3D" id="3.20.20.150">
    <property type="entry name" value="Divalent-metal-dependent TIM barrel enzymes"/>
    <property type="match status" value="1"/>
</dbReference>
<name>A0A7T7XLG7_9SPIR</name>
<dbReference type="SUPFAM" id="SSF51658">
    <property type="entry name" value="Xylose isomerase-like"/>
    <property type="match status" value="1"/>
</dbReference>
<dbReference type="InterPro" id="IPR050312">
    <property type="entry name" value="IolE/XylAMocC-like"/>
</dbReference>
<dbReference type="Proteomes" id="UP000595917">
    <property type="component" value="Chromosome"/>
</dbReference>
<keyword evidence="3" id="KW-1185">Reference proteome</keyword>
<proteinExistence type="predicted"/>
<organism evidence="2 3">
    <name type="scientific">Breznakiella homolactica</name>
    <dbReference type="NCBI Taxonomy" id="2798577"/>
    <lineage>
        <taxon>Bacteria</taxon>
        <taxon>Pseudomonadati</taxon>
        <taxon>Spirochaetota</taxon>
        <taxon>Spirochaetia</taxon>
        <taxon>Spirochaetales</taxon>
        <taxon>Breznakiellaceae</taxon>
        <taxon>Breznakiella</taxon>
    </lineage>
</organism>
<dbReference type="EMBL" id="CP067089">
    <property type="protein sequence ID" value="QQO08457.1"/>
    <property type="molecule type" value="Genomic_DNA"/>
</dbReference>
<dbReference type="GO" id="GO:0016853">
    <property type="term" value="F:isomerase activity"/>
    <property type="evidence" value="ECO:0007669"/>
    <property type="project" value="UniProtKB-KW"/>
</dbReference>
<dbReference type="RefSeq" id="WP_215625763.1">
    <property type="nucleotide sequence ID" value="NZ_CP067089.2"/>
</dbReference>
<reference evidence="2" key="1">
    <citation type="submission" date="2021-01" db="EMBL/GenBank/DDBJ databases">
        <title>Description of Breznakiella homolactica.</title>
        <authorList>
            <person name="Song Y."/>
            <person name="Brune A."/>
        </authorList>
    </citation>
    <scope>NUCLEOTIDE SEQUENCE</scope>
    <source>
        <strain evidence="2">RmG30</strain>
    </source>
</reference>
<dbReference type="AlphaFoldDB" id="A0A7T7XLG7"/>
<dbReference type="Pfam" id="PF01261">
    <property type="entry name" value="AP_endonuc_2"/>
    <property type="match status" value="1"/>
</dbReference>
<keyword evidence="2" id="KW-0413">Isomerase</keyword>
<dbReference type="PANTHER" id="PTHR12110">
    <property type="entry name" value="HYDROXYPYRUVATE ISOMERASE"/>
    <property type="match status" value="1"/>
</dbReference>
<dbReference type="InterPro" id="IPR036237">
    <property type="entry name" value="Xyl_isomerase-like_sf"/>
</dbReference>
<dbReference type="InterPro" id="IPR013022">
    <property type="entry name" value="Xyl_isomerase-like_TIM-brl"/>
</dbReference>
<feature type="domain" description="Xylose isomerase-like TIM barrel" evidence="1">
    <location>
        <begin position="26"/>
        <end position="263"/>
    </location>
</feature>
<gene>
    <name evidence="2" type="ORF">JFL75_16190</name>
</gene>
<dbReference type="KEGG" id="bhc:JFL75_16190"/>
<protein>
    <submittedName>
        <fullName evidence="2">Sugar phosphate isomerase/epimerase</fullName>
    </submittedName>
</protein>
<evidence type="ECO:0000313" key="2">
    <source>
        <dbReference type="EMBL" id="QQO08457.1"/>
    </source>
</evidence>
<accession>A0A7T7XLG7</accession>
<evidence type="ECO:0000259" key="1">
    <source>
        <dbReference type="Pfam" id="PF01261"/>
    </source>
</evidence>
<evidence type="ECO:0000313" key="3">
    <source>
        <dbReference type="Proteomes" id="UP000595917"/>
    </source>
</evidence>